<reference evidence="1 2" key="1">
    <citation type="submission" date="2019-04" db="EMBL/GenBank/DDBJ databases">
        <title>Genome sequence of strain shin9-1.</title>
        <authorList>
            <person name="Gao J."/>
            <person name="Sun J."/>
        </authorList>
    </citation>
    <scope>NUCLEOTIDE SEQUENCE [LARGE SCALE GENOMIC DNA]</scope>
    <source>
        <strain evidence="2">shin9-1</strain>
    </source>
</reference>
<protein>
    <submittedName>
        <fullName evidence="1">Uncharacterized protein</fullName>
    </submittedName>
</protein>
<dbReference type="Proteomes" id="UP000308828">
    <property type="component" value="Unassembled WGS sequence"/>
</dbReference>
<dbReference type="AlphaFoldDB" id="A0A4S8P5P3"/>
<name>A0A4S8P5P3_9HYPH</name>
<accession>A0A4S8P5P3</accession>
<proteinExistence type="predicted"/>
<comment type="caution">
    <text evidence="1">The sequence shown here is derived from an EMBL/GenBank/DDBJ whole genome shotgun (WGS) entry which is preliminary data.</text>
</comment>
<evidence type="ECO:0000313" key="2">
    <source>
        <dbReference type="Proteomes" id="UP000308828"/>
    </source>
</evidence>
<organism evidence="1 2">
    <name type="scientific">Peteryoungia ipomoeae</name>
    <dbReference type="NCBI Taxonomy" id="1210932"/>
    <lineage>
        <taxon>Bacteria</taxon>
        <taxon>Pseudomonadati</taxon>
        <taxon>Pseudomonadota</taxon>
        <taxon>Alphaproteobacteria</taxon>
        <taxon>Hyphomicrobiales</taxon>
        <taxon>Rhizobiaceae</taxon>
        <taxon>Peteryoungia</taxon>
    </lineage>
</organism>
<dbReference type="RefSeq" id="WP_136598503.1">
    <property type="nucleotide sequence ID" value="NZ_STGV01000003.1"/>
</dbReference>
<sequence>MNSLPIRDYLTDCLATAGLTLVDLDGPSGSPERLVRLVLDGTAKMPLDKVPDVAAMLCCDAKALFRVALTQFYSAETIALMERMLGSQERSAGEAAWVSFIRRMAPDDIQPPDRFARRLLGTLLRRTTR</sequence>
<keyword evidence="2" id="KW-1185">Reference proteome</keyword>
<evidence type="ECO:0000313" key="1">
    <source>
        <dbReference type="EMBL" id="THV23059.1"/>
    </source>
</evidence>
<dbReference type="EMBL" id="STGV01000003">
    <property type="protein sequence ID" value="THV23059.1"/>
    <property type="molecule type" value="Genomic_DNA"/>
</dbReference>
<dbReference type="OrthoDB" id="7859023at2"/>
<gene>
    <name evidence="1" type="ORF">FAA97_10580</name>
</gene>